<organism evidence="1 2">
    <name type="scientific">Brachionus plicatilis</name>
    <name type="common">Marine rotifer</name>
    <name type="synonym">Brachionus muelleri</name>
    <dbReference type="NCBI Taxonomy" id="10195"/>
    <lineage>
        <taxon>Eukaryota</taxon>
        <taxon>Metazoa</taxon>
        <taxon>Spiralia</taxon>
        <taxon>Gnathifera</taxon>
        <taxon>Rotifera</taxon>
        <taxon>Eurotatoria</taxon>
        <taxon>Monogononta</taxon>
        <taxon>Pseudotrocha</taxon>
        <taxon>Ploima</taxon>
        <taxon>Brachionidae</taxon>
        <taxon>Brachionus</taxon>
    </lineage>
</organism>
<dbReference type="OrthoDB" id="19711at2759"/>
<reference evidence="1 2" key="1">
    <citation type="journal article" date="2018" name="Sci. Rep.">
        <title>Genomic signatures of local adaptation to the degree of environmental predictability in rotifers.</title>
        <authorList>
            <person name="Franch-Gras L."/>
            <person name="Hahn C."/>
            <person name="Garcia-Roger E.M."/>
            <person name="Carmona M.J."/>
            <person name="Serra M."/>
            <person name="Gomez A."/>
        </authorList>
    </citation>
    <scope>NUCLEOTIDE SEQUENCE [LARGE SCALE GENOMIC DNA]</scope>
    <source>
        <strain evidence="1">HYR1</strain>
    </source>
</reference>
<gene>
    <name evidence="1" type="ORF">BpHYR1_035816</name>
</gene>
<sequence>MFFLYQKIINRKMNSTLVNPAFDISENLIKQSKIKRYHSPETGNMYCDRLENLENLIKARNIDKGISTKTFEGHTHYVICLAVLDNNTFISELLMNIF</sequence>
<dbReference type="AlphaFoldDB" id="A0A3M7SFF9"/>
<evidence type="ECO:0000313" key="2">
    <source>
        <dbReference type="Proteomes" id="UP000276133"/>
    </source>
</evidence>
<proteinExistence type="predicted"/>
<protein>
    <submittedName>
        <fullName evidence="1">Uncharacterized protein</fullName>
    </submittedName>
</protein>
<name>A0A3M7SFF9_BRAPC</name>
<dbReference type="Proteomes" id="UP000276133">
    <property type="component" value="Unassembled WGS sequence"/>
</dbReference>
<keyword evidence="2" id="KW-1185">Reference proteome</keyword>
<comment type="caution">
    <text evidence="1">The sequence shown here is derived from an EMBL/GenBank/DDBJ whole genome shotgun (WGS) entry which is preliminary data.</text>
</comment>
<accession>A0A3M7SFF9</accession>
<dbReference type="EMBL" id="REGN01001465">
    <property type="protein sequence ID" value="RNA34502.1"/>
    <property type="molecule type" value="Genomic_DNA"/>
</dbReference>
<evidence type="ECO:0000313" key="1">
    <source>
        <dbReference type="EMBL" id="RNA34502.1"/>
    </source>
</evidence>